<dbReference type="HAMAP" id="MF_01940">
    <property type="entry name" value="RNA_CPDase"/>
    <property type="match status" value="1"/>
</dbReference>
<evidence type="ECO:0000256" key="2">
    <source>
        <dbReference type="HAMAP-Rule" id="MF_01940"/>
    </source>
</evidence>
<dbReference type="GO" id="GO:0008664">
    <property type="term" value="F:RNA 2',3'-cyclic 3'-phosphodiesterase activity"/>
    <property type="evidence" value="ECO:0007669"/>
    <property type="project" value="UniProtKB-EC"/>
</dbReference>
<proteinExistence type="inferred from homology"/>
<feature type="short sequence motif" description="HXTX 1" evidence="2">
    <location>
        <begin position="41"/>
        <end position="44"/>
    </location>
</feature>
<dbReference type="InterPro" id="IPR009097">
    <property type="entry name" value="Cyclic_Pdiesterase"/>
</dbReference>
<dbReference type="PANTHER" id="PTHR35561">
    <property type="entry name" value="RNA 2',3'-CYCLIC PHOSPHODIESTERASE"/>
    <property type="match status" value="1"/>
</dbReference>
<keyword evidence="1 2" id="KW-0378">Hydrolase</keyword>
<name>A0A6J4VJ74_9DEIN</name>
<dbReference type="PANTHER" id="PTHR35561:SF1">
    <property type="entry name" value="RNA 2',3'-CYCLIC PHOSPHODIESTERASE"/>
    <property type="match status" value="1"/>
</dbReference>
<accession>A0A6J4VJ74</accession>
<keyword evidence="3" id="KW-0436">Ligase</keyword>
<evidence type="ECO:0000313" key="3">
    <source>
        <dbReference type="EMBL" id="CAA9578887.1"/>
    </source>
</evidence>
<dbReference type="InterPro" id="IPR004175">
    <property type="entry name" value="RNA_CPDase"/>
</dbReference>
<dbReference type="AlphaFoldDB" id="A0A6J4VJ74"/>
<dbReference type="EC" id="3.1.4.58" evidence="2"/>
<comment type="similarity">
    <text evidence="2">Belongs to the 2H phosphoesterase superfamily. ThpR family.</text>
</comment>
<dbReference type="Pfam" id="PF13563">
    <property type="entry name" value="2_5_RNA_ligase2"/>
    <property type="match status" value="1"/>
</dbReference>
<dbReference type="EMBL" id="CADCWP010000223">
    <property type="protein sequence ID" value="CAA9578887.1"/>
    <property type="molecule type" value="Genomic_DNA"/>
</dbReference>
<gene>
    <name evidence="3" type="ORF">AVDCRST_MAG86-2494</name>
</gene>
<comment type="function">
    <text evidence="2">Hydrolyzes RNA 2',3'-cyclic phosphodiester to an RNA 2'-phosphomonoester.</text>
</comment>
<protein>
    <recommendedName>
        <fullName evidence="2">RNA 2',3'-cyclic phosphodiesterase</fullName>
        <shortName evidence="2">RNA 2',3'-CPDase</shortName>
        <ecNumber evidence="2">3.1.4.58</ecNumber>
    </recommendedName>
</protein>
<feature type="short sequence motif" description="HXTX 2" evidence="2">
    <location>
        <begin position="128"/>
        <end position="131"/>
    </location>
</feature>
<dbReference type="GO" id="GO:0016874">
    <property type="term" value="F:ligase activity"/>
    <property type="evidence" value="ECO:0007669"/>
    <property type="project" value="UniProtKB-KW"/>
</dbReference>
<organism evidence="3">
    <name type="scientific">uncultured Truepera sp</name>
    <dbReference type="NCBI Taxonomy" id="543023"/>
    <lineage>
        <taxon>Bacteria</taxon>
        <taxon>Thermotogati</taxon>
        <taxon>Deinococcota</taxon>
        <taxon>Deinococci</taxon>
        <taxon>Trueperales</taxon>
        <taxon>Trueperaceae</taxon>
        <taxon>Truepera</taxon>
        <taxon>environmental samples</taxon>
    </lineage>
</organism>
<reference evidence="3" key="1">
    <citation type="submission" date="2020-02" db="EMBL/GenBank/DDBJ databases">
        <authorList>
            <person name="Meier V. D."/>
        </authorList>
    </citation>
    <scope>NUCLEOTIDE SEQUENCE</scope>
    <source>
        <strain evidence="3">AVDCRST_MAG86</strain>
    </source>
</reference>
<dbReference type="SUPFAM" id="SSF55144">
    <property type="entry name" value="LigT-like"/>
    <property type="match status" value="1"/>
</dbReference>
<dbReference type="GO" id="GO:0004113">
    <property type="term" value="F:2',3'-cyclic-nucleotide 3'-phosphodiesterase activity"/>
    <property type="evidence" value="ECO:0007669"/>
    <property type="project" value="InterPro"/>
</dbReference>
<feature type="active site" description="Proton acceptor" evidence="2">
    <location>
        <position position="128"/>
    </location>
</feature>
<comment type="catalytic activity">
    <reaction evidence="2">
        <text>a 3'-end 2',3'-cyclophospho-ribonucleotide-RNA + H2O = a 3'-end 2'-phospho-ribonucleotide-RNA + H(+)</text>
        <dbReference type="Rhea" id="RHEA:11828"/>
        <dbReference type="Rhea" id="RHEA-COMP:10464"/>
        <dbReference type="Rhea" id="RHEA-COMP:17353"/>
        <dbReference type="ChEBI" id="CHEBI:15377"/>
        <dbReference type="ChEBI" id="CHEBI:15378"/>
        <dbReference type="ChEBI" id="CHEBI:83064"/>
        <dbReference type="ChEBI" id="CHEBI:173113"/>
        <dbReference type="EC" id="3.1.4.58"/>
    </reaction>
</comment>
<feature type="active site" description="Proton donor" evidence="2">
    <location>
        <position position="41"/>
    </location>
</feature>
<dbReference type="Gene3D" id="3.90.1140.10">
    <property type="entry name" value="Cyclic phosphodiesterase"/>
    <property type="match status" value="1"/>
</dbReference>
<sequence length="189" mass="20907">MRLFIALNLPTELRACIATDVLAPLRAQLPNVRWVDKETLHITLAFLGERSEAEAREAHTVVHEMAATQELFKVSLTGLGVFPSPARPRVVWLGLTDSAPVHALYRVFKRKRARLGVLAEERRAYHPHVTLGRVPPYAGGEARDILVPALAKLEFEAPVTFRSLDLMSSELTPKGARYTVLLAAPLTSV</sequence>
<dbReference type="NCBIfam" id="TIGR02258">
    <property type="entry name" value="2_5_ligase"/>
    <property type="match status" value="1"/>
</dbReference>
<evidence type="ECO:0000256" key="1">
    <source>
        <dbReference type="ARBA" id="ARBA00022801"/>
    </source>
</evidence>